<name>A0ABM9AH65_9GAMM</name>
<dbReference type="Gene3D" id="3.30.70.1320">
    <property type="entry name" value="Multidrug efflux transporter AcrB pore domain like"/>
    <property type="match status" value="1"/>
</dbReference>
<feature type="transmembrane region" description="Helical" evidence="1">
    <location>
        <begin position="902"/>
        <end position="922"/>
    </location>
</feature>
<proteinExistence type="predicted"/>
<feature type="transmembrane region" description="Helical" evidence="1">
    <location>
        <begin position="339"/>
        <end position="367"/>
    </location>
</feature>
<dbReference type="SUPFAM" id="SSF82866">
    <property type="entry name" value="Multidrug efflux transporter AcrB transmembrane domain"/>
    <property type="match status" value="2"/>
</dbReference>
<accession>A0ABM9AH65</accession>
<dbReference type="InterPro" id="IPR027463">
    <property type="entry name" value="AcrB_DN_DC_subdom"/>
</dbReference>
<dbReference type="Gene3D" id="3.30.2090.10">
    <property type="entry name" value="Multidrug efflux transporter AcrB TolC docking domain, DN and DC subdomains"/>
    <property type="match status" value="2"/>
</dbReference>
<dbReference type="Gene3D" id="1.20.1640.10">
    <property type="entry name" value="Multidrug efflux transporter AcrB transmembrane domain"/>
    <property type="match status" value="2"/>
</dbReference>
<dbReference type="SUPFAM" id="SSF82714">
    <property type="entry name" value="Multidrug efflux transporter AcrB TolC docking domain, DN and DC subdomains"/>
    <property type="match status" value="2"/>
</dbReference>
<dbReference type="InterPro" id="IPR001036">
    <property type="entry name" value="Acrflvin-R"/>
</dbReference>
<dbReference type="Pfam" id="PF00873">
    <property type="entry name" value="ACR_tran"/>
    <property type="match status" value="1"/>
</dbReference>
<dbReference type="Gene3D" id="3.30.70.1430">
    <property type="entry name" value="Multidrug efflux transporter AcrB pore domain"/>
    <property type="match status" value="2"/>
</dbReference>
<dbReference type="PANTHER" id="PTHR32063">
    <property type="match status" value="1"/>
</dbReference>
<evidence type="ECO:0000313" key="3">
    <source>
        <dbReference type="Proteomes" id="UP000838100"/>
    </source>
</evidence>
<keyword evidence="1" id="KW-0812">Transmembrane</keyword>
<protein>
    <submittedName>
        <fullName evidence="2">Multidrug resistance protein MdtC</fullName>
    </submittedName>
</protein>
<feature type="transmembrane region" description="Helical" evidence="1">
    <location>
        <begin position="454"/>
        <end position="478"/>
    </location>
</feature>
<feature type="transmembrane region" description="Helical" evidence="1">
    <location>
        <begin position="1005"/>
        <end position="1031"/>
    </location>
</feature>
<dbReference type="Gene3D" id="3.30.70.1440">
    <property type="entry name" value="Multidrug efflux transporter AcrB pore domain"/>
    <property type="match status" value="1"/>
</dbReference>
<dbReference type="SUPFAM" id="SSF82693">
    <property type="entry name" value="Multidrug efflux transporter AcrB pore domain, PN1, PN2, PC1 and PC2 subdomains"/>
    <property type="match status" value="1"/>
</dbReference>
<keyword evidence="3" id="KW-1185">Reference proteome</keyword>
<evidence type="ECO:0000313" key="2">
    <source>
        <dbReference type="EMBL" id="CAH0992383.1"/>
    </source>
</evidence>
<gene>
    <name evidence="2" type="primary">mdtC_2</name>
    <name evidence="2" type="ORF">SIN8267_02502</name>
</gene>
<feature type="transmembrane region" description="Helical" evidence="1">
    <location>
        <begin position="876"/>
        <end position="895"/>
    </location>
</feature>
<dbReference type="RefSeq" id="WP_237445073.1">
    <property type="nucleotide sequence ID" value="NZ_CAKLPX010000003.1"/>
</dbReference>
<keyword evidence="1" id="KW-1133">Transmembrane helix</keyword>
<dbReference type="Proteomes" id="UP000838100">
    <property type="component" value="Unassembled WGS sequence"/>
</dbReference>
<comment type="caution">
    <text evidence="2">The sequence shown here is derived from an EMBL/GenBank/DDBJ whole genome shotgun (WGS) entry which is preliminary data.</text>
</comment>
<organism evidence="2 3">
    <name type="scientific">Sinobacterium norvegicum</name>
    <dbReference type="NCBI Taxonomy" id="1641715"/>
    <lineage>
        <taxon>Bacteria</taxon>
        <taxon>Pseudomonadati</taxon>
        <taxon>Pseudomonadota</taxon>
        <taxon>Gammaproteobacteria</taxon>
        <taxon>Cellvibrionales</taxon>
        <taxon>Spongiibacteraceae</taxon>
        <taxon>Sinobacterium</taxon>
    </lineage>
</organism>
<sequence length="1052" mass="114457">MRSVITWFIDNTVAANLLMFILIISGLMALPMIHQEEFPNIDPDMIAVGVRYNGASPIEMEQTVCVRIEESIVGIDGIDKVTSTVSEGYCQVMVQLFADTDKVKALNDIKTKVDAIDSFPVDADRPITQQVTILTHVLQIAVFGHADERTLKEVGENIRSDLLAFNQVSQVFVSYVRPYEISIEVSEQNLRRYGLTLDQVAKAIAKGSLDLPGGSIKTEVGEISVRTIGQANTVADFEKISILTFADGTSLPLGDIAEVIDGFEDGDLRAYYDGKPAIVVEVKRIGNEDILEIADVVKQYVDEAETHIPEGLALSIWKDESQDLVERLDVLSDNAISGLLLVFLVLALFLRFSLAIWVAAGIPIALLGTVATFVPLGISISTLTVMAFILVLGVLVDDAIVIGERVYYHQEQGLSPRDAAVKGSGEVSIPVIFGVLTTMATFIPIMYLPGTMGSFFAGIGATAIIALAFSLIESQLILPAHLSHRAKNEKPAGRWQRFQDRFAAWLGQFSREVYRPFLLKVLSWRYAAVAVAFAVVIIIVSLVASSRIIFYFFPPVDGNRLYATLTMPEGTPVELTAKAAEQIQQGAVALGKELDSQRLPGEDSMVKHTMVSIGSKLARGSIDGGGNAGSQFAEVSVQLDIPMDYTGTTPSEMVSRWRELTGPVADAVELVYTAAAFSAGKAIDIQLSSDSLDELKEAAAMLRQTLAAYPAVYDISDTFRSGKQEVELRLLDNARNLDLTVEDLATQVQSAFYGREVQRIQRGRDDVKVMVRYPEAERRSLADLEMMRIRTKDGIEVPFSSVAEIKLGDGFSSIQREEGLRIIHVQAEIDRTVSSPEQVLSALEDGVFGDIQHKFPDMKAGLAGEAEERADTMAGLIRLVALALIVVFTLLAIPLKSYLQPLLIMAIIPFGAMGAVLGHYVFGKPLVFFSTLGIVALSGVVVNACLILVDCINQKRRDGVDLMTAVSTAGVERFRPIILTSTTTFVGLIPLILTDSLATGLFVPMAISLSFGILFATPLTLLLLPCLYVLLEDAKSLVGKLRGGRESVGWKH</sequence>
<dbReference type="PRINTS" id="PR00702">
    <property type="entry name" value="ACRIFLAVINRP"/>
</dbReference>
<feature type="transmembrane region" description="Helical" evidence="1">
    <location>
        <begin position="427"/>
        <end position="448"/>
    </location>
</feature>
<dbReference type="EMBL" id="CAKLPX010000003">
    <property type="protein sequence ID" value="CAH0992383.1"/>
    <property type="molecule type" value="Genomic_DNA"/>
</dbReference>
<keyword evidence="1" id="KW-0472">Membrane</keyword>
<dbReference type="PANTHER" id="PTHR32063:SF33">
    <property type="entry name" value="RND SUPERFAMILY EFFLUX PUMP PERMEASE COMPONENT"/>
    <property type="match status" value="1"/>
</dbReference>
<feature type="transmembrane region" description="Helical" evidence="1">
    <location>
        <begin position="12"/>
        <end position="30"/>
    </location>
</feature>
<feature type="transmembrane region" description="Helical" evidence="1">
    <location>
        <begin position="373"/>
        <end position="396"/>
    </location>
</feature>
<feature type="transmembrane region" description="Helical" evidence="1">
    <location>
        <begin position="526"/>
        <end position="553"/>
    </location>
</feature>
<reference evidence="2" key="1">
    <citation type="submission" date="2021-12" db="EMBL/GenBank/DDBJ databases">
        <authorList>
            <person name="Rodrigo-Torres L."/>
            <person name="Arahal R. D."/>
            <person name="Lucena T."/>
        </authorList>
    </citation>
    <scope>NUCLEOTIDE SEQUENCE</scope>
    <source>
        <strain evidence="2">CECT 8267</strain>
    </source>
</reference>
<evidence type="ECO:0000256" key="1">
    <source>
        <dbReference type="SAM" id="Phobius"/>
    </source>
</evidence>
<feature type="transmembrane region" description="Helical" evidence="1">
    <location>
        <begin position="974"/>
        <end position="993"/>
    </location>
</feature>
<feature type="transmembrane region" description="Helical" evidence="1">
    <location>
        <begin position="928"/>
        <end position="953"/>
    </location>
</feature>